<organism evidence="2 3">
    <name type="scientific">Vibrio harveyi</name>
    <name type="common">Beneckea harveyi</name>
    <dbReference type="NCBI Taxonomy" id="669"/>
    <lineage>
        <taxon>Bacteria</taxon>
        <taxon>Pseudomonadati</taxon>
        <taxon>Pseudomonadota</taxon>
        <taxon>Gammaproteobacteria</taxon>
        <taxon>Vibrionales</taxon>
        <taxon>Vibrionaceae</taxon>
        <taxon>Vibrio</taxon>
    </lineage>
</organism>
<dbReference type="InterPro" id="IPR018728">
    <property type="entry name" value="DUF2268"/>
</dbReference>
<sequence length="225" mass="25343">MVLIIIRQVQGEVMSINLHLLNAQGKLSKLENRITFEFKTSVNRITSLLPIKDIDVVISASAEVIPETGLGGFCPEDGLIYLKIDPNNSNLLDRFSEEFMATLGHEMHHCMRWKTVGYGSTLEEALITEGLACSFETELRKSGTPFYATALDERELRELWSKAKSELSSKSYDHVAWFFGSYARRIPKHAGYSLGFHIVEKYVKRTNIPSSRLTDVLASHVMSEG</sequence>
<name>A0ABM5XVD1_VIBHA</name>
<evidence type="ECO:0000259" key="1">
    <source>
        <dbReference type="Pfam" id="PF10026"/>
    </source>
</evidence>
<proteinExistence type="predicted"/>
<evidence type="ECO:0000313" key="2">
    <source>
        <dbReference type="EMBL" id="AMF97023.2"/>
    </source>
</evidence>
<feature type="domain" description="DUF2268" evidence="1">
    <location>
        <begin position="46"/>
        <end position="221"/>
    </location>
</feature>
<gene>
    <name evidence="2" type="ORF">AL538_04350</name>
</gene>
<evidence type="ECO:0000313" key="3">
    <source>
        <dbReference type="Proteomes" id="UP000067422"/>
    </source>
</evidence>
<protein>
    <recommendedName>
        <fullName evidence="1">DUF2268 domain-containing protein</fullName>
    </recommendedName>
</protein>
<dbReference type="Pfam" id="PF10026">
    <property type="entry name" value="DUF2268"/>
    <property type="match status" value="1"/>
</dbReference>
<accession>A0ABM5XVD1</accession>
<dbReference type="EMBL" id="CP014038">
    <property type="protein sequence ID" value="AMF97023.2"/>
    <property type="molecule type" value="Genomic_DNA"/>
</dbReference>
<reference evidence="2" key="1">
    <citation type="submission" date="2018-01" db="EMBL/GenBank/DDBJ databases">
        <title>FDA dAtabase for Regulatory Grade micrObial Sequences (FDA-ARGOS): Supporting development and validation of Infectious Disease Dx tests.</title>
        <authorList>
            <person name="Hoffmann M."/>
            <person name="Allard M."/>
            <person name="Evans P."/>
            <person name="Brown E."/>
            <person name="Tallon L."/>
            <person name="Sadzewicz L."/>
            <person name="Sengamalay N."/>
            <person name="Ott S."/>
            <person name="Godinez A."/>
            <person name="Nagaraj S."/>
            <person name="Vyas G."/>
            <person name="Aluvathingal J."/>
            <person name="Nadendla S."/>
            <person name="Geyer C."/>
            <person name="Sichtig H."/>
        </authorList>
    </citation>
    <scope>NUCLEOTIDE SEQUENCE</scope>
    <source>
        <strain evidence="2">FDAARGOS_107</strain>
    </source>
</reference>
<dbReference type="Proteomes" id="UP000067422">
    <property type="component" value="Chromosome 1"/>
</dbReference>
<keyword evidence="3" id="KW-1185">Reference proteome</keyword>